<accession>A0A5K8ABP8</accession>
<dbReference type="CDD" id="cd00586">
    <property type="entry name" value="4HBT"/>
    <property type="match status" value="1"/>
</dbReference>
<dbReference type="Gene3D" id="3.10.129.10">
    <property type="entry name" value="Hotdog Thioesterase"/>
    <property type="match status" value="1"/>
</dbReference>
<dbReference type="InterPro" id="IPR006683">
    <property type="entry name" value="Thioestr_dom"/>
</dbReference>
<evidence type="ECO:0000259" key="1">
    <source>
        <dbReference type="Pfam" id="PF03061"/>
    </source>
</evidence>
<reference evidence="2 3" key="1">
    <citation type="submission" date="2019-11" db="EMBL/GenBank/DDBJ databases">
        <title>Comparative genomics of hydrocarbon-degrading Desulfosarcina strains.</title>
        <authorList>
            <person name="Watanabe M."/>
            <person name="Kojima H."/>
            <person name="Fukui M."/>
        </authorList>
    </citation>
    <scope>NUCLEOTIDE SEQUENCE [LARGE SCALE GENOMIC DNA]</scope>
    <source>
        <strain evidence="3">oXyS1</strain>
    </source>
</reference>
<feature type="domain" description="Thioesterase" evidence="1">
    <location>
        <begin position="6"/>
        <end position="51"/>
    </location>
</feature>
<sequence length="94" mass="10258">MYGSETVVNININYRHPAFLHDTLCIESRLSKVGSRSAVIRQTVINKKSAVPIADADVTFVMLDAKSQKAALLEGRLKETLLQTIGPESSLETG</sequence>
<evidence type="ECO:0000313" key="2">
    <source>
        <dbReference type="EMBL" id="BBO90027.1"/>
    </source>
</evidence>
<dbReference type="InterPro" id="IPR029069">
    <property type="entry name" value="HotDog_dom_sf"/>
</dbReference>
<evidence type="ECO:0000313" key="3">
    <source>
        <dbReference type="Proteomes" id="UP000422108"/>
    </source>
</evidence>
<dbReference type="Proteomes" id="UP000422108">
    <property type="component" value="Chromosome"/>
</dbReference>
<protein>
    <recommendedName>
        <fullName evidence="1">Thioesterase domain-containing protein</fullName>
    </recommendedName>
</protein>
<dbReference type="Pfam" id="PF03061">
    <property type="entry name" value="4HBT"/>
    <property type="match status" value="1"/>
</dbReference>
<dbReference type="RefSeq" id="WP_155311127.1">
    <property type="nucleotide sequence ID" value="NZ_AP021879.1"/>
</dbReference>
<proteinExistence type="predicted"/>
<gene>
    <name evidence="2" type="ORF">DSCOOX_32070</name>
</gene>
<keyword evidence="3" id="KW-1185">Reference proteome</keyword>
<dbReference type="GO" id="GO:0016790">
    <property type="term" value="F:thiolester hydrolase activity"/>
    <property type="evidence" value="ECO:0007669"/>
    <property type="project" value="UniProtKB-ARBA"/>
</dbReference>
<name>A0A5K8ABP8_9BACT</name>
<organism evidence="2 3">
    <name type="scientific">Desulfosarcina ovata subsp. ovata</name>
    <dbReference type="NCBI Taxonomy" id="2752305"/>
    <lineage>
        <taxon>Bacteria</taxon>
        <taxon>Pseudomonadati</taxon>
        <taxon>Thermodesulfobacteriota</taxon>
        <taxon>Desulfobacteria</taxon>
        <taxon>Desulfobacterales</taxon>
        <taxon>Desulfosarcinaceae</taxon>
        <taxon>Desulfosarcina</taxon>
    </lineage>
</organism>
<dbReference type="EMBL" id="AP021879">
    <property type="protein sequence ID" value="BBO90027.1"/>
    <property type="molecule type" value="Genomic_DNA"/>
</dbReference>
<dbReference type="AlphaFoldDB" id="A0A5K8ABP8"/>
<dbReference type="SUPFAM" id="SSF54637">
    <property type="entry name" value="Thioesterase/thiol ester dehydrase-isomerase"/>
    <property type="match status" value="1"/>
</dbReference>